<dbReference type="Pfam" id="PF13621">
    <property type="entry name" value="Cupin_8"/>
    <property type="match status" value="1"/>
</dbReference>
<dbReference type="EMBL" id="AGNL01007719">
    <property type="protein sequence ID" value="EJK71045.1"/>
    <property type="molecule type" value="Genomic_DNA"/>
</dbReference>
<proteinExistence type="predicted"/>
<protein>
    <recommendedName>
        <fullName evidence="2">JmjC domain-containing protein</fullName>
    </recommendedName>
</protein>
<dbReference type="eggNOG" id="KOG2132">
    <property type="taxonomic scope" value="Eukaryota"/>
</dbReference>
<dbReference type="SMART" id="SM00558">
    <property type="entry name" value="JmjC"/>
    <property type="match status" value="1"/>
</dbReference>
<dbReference type="PANTHER" id="PTHR12461:SF105">
    <property type="entry name" value="HYPOXIA-INDUCIBLE FACTOR 1-ALPHA INHIBITOR"/>
    <property type="match status" value="1"/>
</dbReference>
<keyword evidence="4" id="KW-1185">Reference proteome</keyword>
<dbReference type="SUPFAM" id="SSF51197">
    <property type="entry name" value="Clavaminate synthase-like"/>
    <property type="match status" value="1"/>
</dbReference>
<evidence type="ECO:0000313" key="3">
    <source>
        <dbReference type="EMBL" id="EJK71045.1"/>
    </source>
</evidence>
<dbReference type="OMA" id="WARANRT"/>
<dbReference type="Proteomes" id="UP000266841">
    <property type="component" value="Unassembled WGS sequence"/>
</dbReference>
<comment type="caution">
    <text evidence="3">The sequence shown here is derived from an EMBL/GenBank/DDBJ whole genome shotgun (WGS) entry which is preliminary data.</text>
</comment>
<dbReference type="InterPro" id="IPR014710">
    <property type="entry name" value="RmlC-like_jellyroll"/>
</dbReference>
<dbReference type="InterPro" id="IPR041667">
    <property type="entry name" value="Cupin_8"/>
</dbReference>
<feature type="compositionally biased region" description="Pro residues" evidence="1">
    <location>
        <begin position="1"/>
        <end position="19"/>
    </location>
</feature>
<evidence type="ECO:0000259" key="2">
    <source>
        <dbReference type="PROSITE" id="PS51184"/>
    </source>
</evidence>
<feature type="domain" description="JmjC" evidence="2">
    <location>
        <begin position="423"/>
        <end position="578"/>
    </location>
</feature>
<dbReference type="PANTHER" id="PTHR12461">
    <property type="entry name" value="HYPOXIA-INDUCIBLE FACTOR 1 ALPHA INHIBITOR-RELATED"/>
    <property type="match status" value="1"/>
</dbReference>
<dbReference type="PROSITE" id="PS51184">
    <property type="entry name" value="JMJC"/>
    <property type="match status" value="1"/>
</dbReference>
<dbReference type="InterPro" id="IPR003347">
    <property type="entry name" value="JmjC_dom"/>
</dbReference>
<name>K0T029_THAOC</name>
<dbReference type="AlphaFoldDB" id="K0T029"/>
<dbReference type="Gene3D" id="2.60.120.10">
    <property type="entry name" value="Jelly Rolls"/>
    <property type="match status" value="1"/>
</dbReference>
<feature type="non-terminal residue" evidence="3">
    <location>
        <position position="1"/>
    </location>
</feature>
<gene>
    <name evidence="3" type="ORF">THAOC_07551</name>
</gene>
<evidence type="ECO:0000313" key="4">
    <source>
        <dbReference type="Proteomes" id="UP000266841"/>
    </source>
</evidence>
<feature type="region of interest" description="Disordered" evidence="1">
    <location>
        <begin position="1"/>
        <end position="24"/>
    </location>
</feature>
<dbReference type="OrthoDB" id="415358at2759"/>
<reference evidence="3 4" key="1">
    <citation type="journal article" date="2012" name="Genome Biol.">
        <title>Genome and low-iron response of an oceanic diatom adapted to chronic iron limitation.</title>
        <authorList>
            <person name="Lommer M."/>
            <person name="Specht M."/>
            <person name="Roy A.S."/>
            <person name="Kraemer L."/>
            <person name="Andreson R."/>
            <person name="Gutowska M.A."/>
            <person name="Wolf J."/>
            <person name="Bergner S.V."/>
            <person name="Schilhabel M.B."/>
            <person name="Klostermeier U.C."/>
            <person name="Beiko R.G."/>
            <person name="Rosenstiel P."/>
            <person name="Hippler M."/>
            <person name="Laroche J."/>
        </authorList>
    </citation>
    <scope>NUCLEOTIDE SEQUENCE [LARGE SCALE GENOMIC DNA]</scope>
    <source>
        <strain evidence="3 4">CCMP1005</strain>
    </source>
</reference>
<organism evidence="3 4">
    <name type="scientific">Thalassiosira oceanica</name>
    <name type="common">Marine diatom</name>
    <dbReference type="NCBI Taxonomy" id="159749"/>
    <lineage>
        <taxon>Eukaryota</taxon>
        <taxon>Sar</taxon>
        <taxon>Stramenopiles</taxon>
        <taxon>Ochrophyta</taxon>
        <taxon>Bacillariophyta</taxon>
        <taxon>Coscinodiscophyceae</taxon>
        <taxon>Thalassiosirophycidae</taxon>
        <taxon>Thalassiosirales</taxon>
        <taxon>Thalassiosiraceae</taxon>
        <taxon>Thalassiosira</taxon>
    </lineage>
</organism>
<evidence type="ECO:0000256" key="1">
    <source>
        <dbReference type="SAM" id="MobiDB-lite"/>
    </source>
</evidence>
<sequence>DAPSPRPHPPRPAPVPRGDPSPRRCLADVAEVGADGDPVVRRRAPPRPVRATFVNSLGSSSANLYWAGTAGTPSFRALRMYYGPLGPGGRRTVDAYEGMAFAFTDVGGYGRLGEFVLEAGRETYVLTEEMAGEFRGGFPPRESGGSEAREARSRECRALVAADAESDESEACRTCASAPGCGYSQARGACFVSHPTATVNTVEECDELSGVGDLNSRTVDGWLFRAKALQLFGEGPKAQRLAYRCLQRALERVTLRAGGEDHSAWQSRAVAGVRASLEEQRAKIEGVFDDADHADLLGRSRHPKLAEVHPDMPAVPRLTAEEAREYIVRGEPVVVTDAFDGGWRQPDTADSRSAGAGYPYPFEPTTRLIRDTFGGFVDAVRGAERDAIAGGGGGEEEERLLYYLHEIVMNRDGDAAVAGGSAPSRLRDDLAATTPSLLPLASSQPFFGSLSYAKVWIGQGGVVMPVHYDATDNLYVMAWGRKRAIIGEPGQLGEMYRYPNGHPLVGSSQVNLTDPDLGAYPEFAKARLREVVVGPGDVLFLPAYWWHQFEQPFEGTAAVNFWSVDSDNGPYRHMAHTQLREHQLADALEDSVVRLLGNRAGLVLDALSKGEGSAFSRDVSEDDADGARRALVAAARKWQAEASDLPGGHPLVEADPLKLVEDYLDRTHRAVDMDAEGWKPGTKWSLDRATPLPKRLRERCREAGERSPFMSLCD</sequence>
<accession>K0T029</accession>